<evidence type="ECO:0000256" key="1">
    <source>
        <dbReference type="ARBA" id="ARBA00022617"/>
    </source>
</evidence>
<organism evidence="6 7">
    <name type="scientific">Roseitalea porphyridii</name>
    <dbReference type="NCBI Taxonomy" id="1852022"/>
    <lineage>
        <taxon>Bacteria</taxon>
        <taxon>Pseudomonadati</taxon>
        <taxon>Pseudomonadota</taxon>
        <taxon>Alphaproteobacteria</taxon>
        <taxon>Hyphomicrobiales</taxon>
        <taxon>Ahrensiaceae</taxon>
        <taxon>Roseitalea</taxon>
    </lineage>
</organism>
<reference evidence="6 7" key="1">
    <citation type="journal article" date="2017" name="Int. J. Syst. Evol. Microbiol.">
        <title>Roseitalea porphyridii gen. nov., sp. nov., isolated from a red alga, and reclassification of Hoeflea suaedae Chung et al. 2013 as Pseudohoeflea suaedae gen. nov., comb. nov.</title>
        <authorList>
            <person name="Hyeon J.W."/>
            <person name="Jeong S.E."/>
            <person name="Baek K."/>
            <person name="Jeon C.O."/>
        </authorList>
    </citation>
    <scope>NUCLEOTIDE SEQUENCE [LARGE SCALE GENOMIC DNA]</scope>
    <source>
        <strain evidence="6 7">MA7-20</strain>
    </source>
</reference>
<dbReference type="GO" id="GO:0009055">
    <property type="term" value="F:electron transfer activity"/>
    <property type="evidence" value="ECO:0007669"/>
    <property type="project" value="InterPro"/>
</dbReference>
<dbReference type="EMBL" id="CP036532">
    <property type="protein sequence ID" value="QBK30060.1"/>
    <property type="molecule type" value="Genomic_DNA"/>
</dbReference>
<dbReference type="KEGG" id="rpod:E0E05_05270"/>
<evidence type="ECO:0000256" key="4">
    <source>
        <dbReference type="PROSITE-ProRule" id="PRU00433"/>
    </source>
</evidence>
<evidence type="ECO:0000256" key="3">
    <source>
        <dbReference type="ARBA" id="ARBA00023004"/>
    </source>
</evidence>
<evidence type="ECO:0000259" key="5">
    <source>
        <dbReference type="PROSITE" id="PS51007"/>
    </source>
</evidence>
<dbReference type="RefSeq" id="WP_131615765.1">
    <property type="nucleotide sequence ID" value="NZ_CP036532.1"/>
</dbReference>
<keyword evidence="2 4" id="KW-0479">Metal-binding</keyword>
<dbReference type="AlphaFoldDB" id="A0A4P6V123"/>
<sequence>MRRVLIVLSLLVIAGVIGFWWLTMPQPLPADRLAAVDGHEPDLTNGEALFWAGGCASCHAGSDAEGDARLELGGGAPLESRYGTFGVPNVSPHREDGIGSWSFADFANAMTRGIAPDGRHYYPAFPYASYAKMPLDDLADLWTFMQSLPPVENGPQVARAELTFPYNLRRGIGLWKRAYLSDEPVVADAALDDDAQLLRGRYLVEGPGHCGECHTPRNWAGAMDTGRWLAGAPNPEGEGRIPNITPHEDGVAGWTEDDLVYGLESGFTPEFDSMGSTMAAVVKNFANVSADDRAAIAAYLKAIPALPDAP</sequence>
<dbReference type="Pfam" id="PF00034">
    <property type="entry name" value="Cytochrom_C"/>
    <property type="match status" value="1"/>
</dbReference>
<evidence type="ECO:0000313" key="6">
    <source>
        <dbReference type="EMBL" id="QBK30060.1"/>
    </source>
</evidence>
<name>A0A4P6V123_9HYPH</name>
<dbReference type="SUPFAM" id="SSF46626">
    <property type="entry name" value="Cytochrome c"/>
    <property type="match status" value="2"/>
</dbReference>
<accession>A0A4P6V123</accession>
<dbReference type="PROSITE" id="PS51007">
    <property type="entry name" value="CYTC"/>
    <property type="match status" value="2"/>
</dbReference>
<dbReference type="InterPro" id="IPR036909">
    <property type="entry name" value="Cyt_c-like_dom_sf"/>
</dbReference>
<feature type="domain" description="Cytochrome c" evidence="5">
    <location>
        <begin position="41"/>
        <end position="149"/>
    </location>
</feature>
<dbReference type="OrthoDB" id="9811281at2"/>
<dbReference type="Gene3D" id="1.10.760.10">
    <property type="entry name" value="Cytochrome c-like domain"/>
    <property type="match status" value="2"/>
</dbReference>
<evidence type="ECO:0000313" key="7">
    <source>
        <dbReference type="Proteomes" id="UP000293719"/>
    </source>
</evidence>
<dbReference type="GeneID" id="90766701"/>
<dbReference type="PANTHER" id="PTHR35008:SF8">
    <property type="entry name" value="ALCOHOL DEHYDROGENASE CYTOCHROME C SUBUNIT"/>
    <property type="match status" value="1"/>
</dbReference>
<protein>
    <submittedName>
        <fullName evidence="6">C-type cytochrome</fullName>
    </submittedName>
</protein>
<dbReference type="GO" id="GO:0046872">
    <property type="term" value="F:metal ion binding"/>
    <property type="evidence" value="ECO:0007669"/>
    <property type="project" value="UniProtKB-KW"/>
</dbReference>
<feature type="domain" description="Cytochrome c" evidence="5">
    <location>
        <begin position="195"/>
        <end position="304"/>
    </location>
</feature>
<keyword evidence="3 4" id="KW-0408">Iron</keyword>
<keyword evidence="7" id="KW-1185">Reference proteome</keyword>
<dbReference type="InterPro" id="IPR051459">
    <property type="entry name" value="Cytochrome_c-type_DH"/>
</dbReference>
<dbReference type="Proteomes" id="UP000293719">
    <property type="component" value="Chromosome"/>
</dbReference>
<keyword evidence="1 4" id="KW-0349">Heme</keyword>
<proteinExistence type="predicted"/>
<dbReference type="GO" id="GO:0020037">
    <property type="term" value="F:heme binding"/>
    <property type="evidence" value="ECO:0007669"/>
    <property type="project" value="InterPro"/>
</dbReference>
<dbReference type="InterPro" id="IPR009056">
    <property type="entry name" value="Cyt_c-like_dom"/>
</dbReference>
<evidence type="ECO:0000256" key="2">
    <source>
        <dbReference type="ARBA" id="ARBA00022723"/>
    </source>
</evidence>
<dbReference type="PANTHER" id="PTHR35008">
    <property type="entry name" value="BLL4482 PROTEIN-RELATED"/>
    <property type="match status" value="1"/>
</dbReference>
<gene>
    <name evidence="6" type="ORF">E0E05_05270</name>
</gene>